<accession>A0AA48H9W0</accession>
<dbReference type="EMBL" id="AP027266">
    <property type="protein sequence ID" value="BDW83875.1"/>
    <property type="molecule type" value="Genomic_DNA"/>
</dbReference>
<name>A0AA48H9W0_9RHOB</name>
<dbReference type="Proteomes" id="UP001337723">
    <property type="component" value="Chromosome"/>
</dbReference>
<reference evidence="1 2" key="1">
    <citation type="submission" date="2023-01" db="EMBL/GenBank/DDBJ databases">
        <title>Complete genome sequence of Roseicyclus marinus strain Dej080120_10.</title>
        <authorList>
            <person name="Ueki S."/>
            <person name="Maruyama F."/>
        </authorList>
    </citation>
    <scope>NUCLEOTIDE SEQUENCE [LARGE SCALE GENOMIC DNA]</scope>
    <source>
        <strain evidence="1 2">Dej080120_10</strain>
    </source>
</reference>
<evidence type="ECO:0000313" key="1">
    <source>
        <dbReference type="EMBL" id="BDW83875.1"/>
    </source>
</evidence>
<dbReference type="Pfam" id="PF05013">
    <property type="entry name" value="FGase"/>
    <property type="match status" value="1"/>
</dbReference>
<proteinExistence type="predicted"/>
<dbReference type="InterPro" id="IPR007709">
    <property type="entry name" value="N-FG_amidohydro"/>
</dbReference>
<gene>
    <name evidence="1" type="ORF">MACH21_00520</name>
</gene>
<organism evidence="1 2">
    <name type="scientific">Roseicyclus marinus</name>
    <dbReference type="NCBI Taxonomy" id="2161673"/>
    <lineage>
        <taxon>Bacteria</taxon>
        <taxon>Pseudomonadati</taxon>
        <taxon>Pseudomonadota</taxon>
        <taxon>Alphaproteobacteria</taxon>
        <taxon>Rhodobacterales</taxon>
        <taxon>Roseobacteraceae</taxon>
        <taxon>Roseicyclus</taxon>
    </lineage>
</organism>
<dbReference type="AlphaFoldDB" id="A0AA48H9W0"/>
<dbReference type="KEGG" id="rmai:MACH21_00520"/>
<protein>
    <submittedName>
        <fullName evidence="1">N-formylglutamate amidohydrolase</fullName>
    </submittedName>
</protein>
<sequence length="312" mass="34352">MGGWFKGFWLGGKSRYIMVGQSLNGMRMHPPYRVDRPRRILTPVVVASPHSGRHYPAEFLRASVLDERAIRSSEDAFMDMLVEEAPRLGAPVIAAEYPRAWLDLNRSPEEMDPAVVEGVGRVVQTPRISSGLGVIPRVVANGRAIYRGKLSRAEAEARIAQVWRPYHGALDGLLGEAEAEFGESVLLDFHSMPHEALDSVSRPGQRRPEVVLGDRFGASASGEIVEALEAGFAAEGLCVIRNAPFAGAFVTQHYGRPSRGRHAVQVEIDRSLYMNERTLRPNADFDAVKRIVTRVIERVIAARPGRVALAAE</sequence>
<keyword evidence="2" id="KW-1185">Reference proteome</keyword>
<evidence type="ECO:0000313" key="2">
    <source>
        <dbReference type="Proteomes" id="UP001337723"/>
    </source>
</evidence>
<dbReference type="Gene3D" id="3.40.630.40">
    <property type="entry name" value="Zn-dependent exopeptidases"/>
    <property type="match status" value="1"/>
</dbReference>
<dbReference type="SUPFAM" id="SSF53187">
    <property type="entry name" value="Zn-dependent exopeptidases"/>
    <property type="match status" value="1"/>
</dbReference>